<dbReference type="AlphaFoldDB" id="A0A5D2BLT5"/>
<gene>
    <name evidence="1" type="ORF">ES288_D08G118700v1</name>
</gene>
<dbReference type="Proteomes" id="UP000323506">
    <property type="component" value="Chromosome D08"/>
</dbReference>
<reference evidence="1 2" key="1">
    <citation type="submission" date="2019-06" db="EMBL/GenBank/DDBJ databases">
        <title>WGS assembly of Gossypium darwinii.</title>
        <authorList>
            <person name="Chen Z.J."/>
            <person name="Sreedasyam A."/>
            <person name="Ando A."/>
            <person name="Song Q."/>
            <person name="De L."/>
            <person name="Hulse-Kemp A."/>
            <person name="Ding M."/>
            <person name="Ye W."/>
            <person name="Kirkbride R."/>
            <person name="Jenkins J."/>
            <person name="Plott C."/>
            <person name="Lovell J."/>
            <person name="Lin Y.-M."/>
            <person name="Vaughn R."/>
            <person name="Liu B."/>
            <person name="Li W."/>
            <person name="Simpson S."/>
            <person name="Scheffler B."/>
            <person name="Saski C."/>
            <person name="Grover C."/>
            <person name="Hu G."/>
            <person name="Conover J."/>
            <person name="Carlson J."/>
            <person name="Shu S."/>
            <person name="Boston L."/>
            <person name="Williams M."/>
            <person name="Peterson D."/>
            <person name="Mcgee K."/>
            <person name="Jones D."/>
            <person name="Wendel J."/>
            <person name="Stelly D."/>
            <person name="Grimwood J."/>
            <person name="Schmutz J."/>
        </authorList>
    </citation>
    <scope>NUCLEOTIDE SEQUENCE [LARGE SCALE GENOMIC DNA]</scope>
    <source>
        <strain evidence="1">1808015.09</strain>
    </source>
</reference>
<evidence type="ECO:0000313" key="2">
    <source>
        <dbReference type="Proteomes" id="UP000323506"/>
    </source>
</evidence>
<dbReference type="EMBL" id="CM017708">
    <property type="protein sequence ID" value="TYG57135.1"/>
    <property type="molecule type" value="Genomic_DNA"/>
</dbReference>
<name>A0A5D2BLT5_GOSDA</name>
<protein>
    <submittedName>
        <fullName evidence="1">Uncharacterized protein</fullName>
    </submittedName>
</protein>
<keyword evidence="2" id="KW-1185">Reference proteome</keyword>
<evidence type="ECO:0000313" key="1">
    <source>
        <dbReference type="EMBL" id="TYG57135.1"/>
    </source>
</evidence>
<organism evidence="1 2">
    <name type="scientific">Gossypium darwinii</name>
    <name type="common">Darwin's cotton</name>
    <name type="synonym">Gossypium barbadense var. darwinii</name>
    <dbReference type="NCBI Taxonomy" id="34276"/>
    <lineage>
        <taxon>Eukaryota</taxon>
        <taxon>Viridiplantae</taxon>
        <taxon>Streptophyta</taxon>
        <taxon>Embryophyta</taxon>
        <taxon>Tracheophyta</taxon>
        <taxon>Spermatophyta</taxon>
        <taxon>Magnoliopsida</taxon>
        <taxon>eudicotyledons</taxon>
        <taxon>Gunneridae</taxon>
        <taxon>Pentapetalae</taxon>
        <taxon>rosids</taxon>
        <taxon>malvids</taxon>
        <taxon>Malvales</taxon>
        <taxon>Malvaceae</taxon>
        <taxon>Malvoideae</taxon>
        <taxon>Gossypium</taxon>
    </lineage>
</organism>
<sequence length="30" mass="3435">MTFRIVALIGSTRKLTHYHHHLGSHFGTCL</sequence>
<accession>A0A5D2BLT5</accession>
<proteinExistence type="predicted"/>